<feature type="region of interest" description="Disordered" evidence="1">
    <location>
        <begin position="72"/>
        <end position="106"/>
    </location>
</feature>
<proteinExistence type="predicted"/>
<reference evidence="2 3" key="1">
    <citation type="submission" date="2021-06" db="EMBL/GenBank/DDBJ databases">
        <title>Caerostris extrusa draft genome.</title>
        <authorList>
            <person name="Kono N."/>
            <person name="Arakawa K."/>
        </authorList>
    </citation>
    <scope>NUCLEOTIDE SEQUENCE [LARGE SCALE GENOMIC DNA]</scope>
</reference>
<feature type="region of interest" description="Disordered" evidence="1">
    <location>
        <begin position="207"/>
        <end position="258"/>
    </location>
</feature>
<dbReference type="AlphaFoldDB" id="A0AAV4TNR5"/>
<gene>
    <name evidence="2" type="ORF">CEXT_591451</name>
</gene>
<evidence type="ECO:0000256" key="1">
    <source>
        <dbReference type="SAM" id="MobiDB-lite"/>
    </source>
</evidence>
<accession>A0AAV4TNR5</accession>
<evidence type="ECO:0000313" key="2">
    <source>
        <dbReference type="EMBL" id="GIY46972.1"/>
    </source>
</evidence>
<protein>
    <submittedName>
        <fullName evidence="2">Uncharacterized protein</fullName>
    </submittedName>
</protein>
<organism evidence="2 3">
    <name type="scientific">Caerostris extrusa</name>
    <name type="common">Bark spider</name>
    <name type="synonym">Caerostris bankana</name>
    <dbReference type="NCBI Taxonomy" id="172846"/>
    <lineage>
        <taxon>Eukaryota</taxon>
        <taxon>Metazoa</taxon>
        <taxon>Ecdysozoa</taxon>
        <taxon>Arthropoda</taxon>
        <taxon>Chelicerata</taxon>
        <taxon>Arachnida</taxon>
        <taxon>Araneae</taxon>
        <taxon>Araneomorphae</taxon>
        <taxon>Entelegynae</taxon>
        <taxon>Araneoidea</taxon>
        <taxon>Araneidae</taxon>
        <taxon>Caerostris</taxon>
    </lineage>
</organism>
<comment type="caution">
    <text evidence="2">The sequence shown here is derived from an EMBL/GenBank/DDBJ whole genome shotgun (WGS) entry which is preliminary data.</text>
</comment>
<keyword evidence="3" id="KW-1185">Reference proteome</keyword>
<dbReference type="EMBL" id="BPLR01011509">
    <property type="protein sequence ID" value="GIY46972.1"/>
    <property type="molecule type" value="Genomic_DNA"/>
</dbReference>
<name>A0AAV4TNR5_CAEEX</name>
<dbReference type="Proteomes" id="UP001054945">
    <property type="component" value="Unassembled WGS sequence"/>
</dbReference>
<evidence type="ECO:0000313" key="3">
    <source>
        <dbReference type="Proteomes" id="UP001054945"/>
    </source>
</evidence>
<feature type="compositionally biased region" description="Low complexity" evidence="1">
    <location>
        <begin position="221"/>
        <end position="258"/>
    </location>
</feature>
<sequence>MAFFSRTNRECTRSYTAHGLHGTDRQVFAPCPTASLYLHLSPNEPFWNVIIYLDVSSKLSFVPGVLPGRGQHQPLCHPNGEGAPAPQSYQPDTKHAHPGDAAAGHAADAGQRAAAVLLRLLHLRHRGVQLWAGVLRQRCHLDLPQRLAAQVRFAHLLRASESVEPCAALLPRPRGGQGLHLQFGEGRGAAPVPGGLPPRRVAGRVCNGTAPALGGPPPDADAPASTGTATTRAAGRGTRTPSRAPSPSTTSVSPGSPSSCGLICLTIVRWSEEYSFDDLMGQLFKWEVSKLFGPRDATDSLTNDRRGVCLTLQDKKDP</sequence>